<protein>
    <submittedName>
        <fullName evidence="2">Uncharacterized protein</fullName>
    </submittedName>
</protein>
<sequence>LVEAGVPPRLRCSSCLQQGGAFTVSTFIHMAPSHKSSSRKRRLPHMAPSHKSSSRKRRLPLQRLKGEALAVLPPPRWMRLPQ</sequence>
<gene>
    <name evidence="2" type="ORF">PIB30_081527</name>
</gene>
<dbReference type="Proteomes" id="UP001341840">
    <property type="component" value="Unassembled WGS sequence"/>
</dbReference>
<evidence type="ECO:0000256" key="1">
    <source>
        <dbReference type="SAM" id="MobiDB-lite"/>
    </source>
</evidence>
<evidence type="ECO:0000313" key="2">
    <source>
        <dbReference type="EMBL" id="MED6163599.1"/>
    </source>
</evidence>
<feature type="non-terminal residue" evidence="2">
    <location>
        <position position="1"/>
    </location>
</feature>
<keyword evidence="3" id="KW-1185">Reference proteome</keyword>
<dbReference type="EMBL" id="JASCZI010122052">
    <property type="protein sequence ID" value="MED6163599.1"/>
    <property type="molecule type" value="Genomic_DNA"/>
</dbReference>
<organism evidence="2 3">
    <name type="scientific">Stylosanthes scabra</name>
    <dbReference type="NCBI Taxonomy" id="79078"/>
    <lineage>
        <taxon>Eukaryota</taxon>
        <taxon>Viridiplantae</taxon>
        <taxon>Streptophyta</taxon>
        <taxon>Embryophyta</taxon>
        <taxon>Tracheophyta</taxon>
        <taxon>Spermatophyta</taxon>
        <taxon>Magnoliopsida</taxon>
        <taxon>eudicotyledons</taxon>
        <taxon>Gunneridae</taxon>
        <taxon>Pentapetalae</taxon>
        <taxon>rosids</taxon>
        <taxon>fabids</taxon>
        <taxon>Fabales</taxon>
        <taxon>Fabaceae</taxon>
        <taxon>Papilionoideae</taxon>
        <taxon>50 kb inversion clade</taxon>
        <taxon>dalbergioids sensu lato</taxon>
        <taxon>Dalbergieae</taxon>
        <taxon>Pterocarpus clade</taxon>
        <taxon>Stylosanthes</taxon>
    </lineage>
</organism>
<evidence type="ECO:0000313" key="3">
    <source>
        <dbReference type="Proteomes" id="UP001341840"/>
    </source>
</evidence>
<accession>A0ABU6URB5</accession>
<proteinExistence type="predicted"/>
<feature type="region of interest" description="Disordered" evidence="1">
    <location>
        <begin position="32"/>
        <end position="58"/>
    </location>
</feature>
<comment type="caution">
    <text evidence="2">The sequence shown here is derived from an EMBL/GenBank/DDBJ whole genome shotgun (WGS) entry which is preliminary data.</text>
</comment>
<name>A0ABU6URB5_9FABA</name>
<reference evidence="2 3" key="1">
    <citation type="journal article" date="2023" name="Plants (Basel)">
        <title>Bridging the Gap: Combining Genomics and Transcriptomics Approaches to Understand Stylosanthes scabra, an Orphan Legume from the Brazilian Caatinga.</title>
        <authorList>
            <person name="Ferreira-Neto J.R.C."/>
            <person name="da Silva M.D."/>
            <person name="Binneck E."/>
            <person name="de Melo N.F."/>
            <person name="da Silva R.H."/>
            <person name="de Melo A.L.T.M."/>
            <person name="Pandolfi V."/>
            <person name="Bustamante F.O."/>
            <person name="Brasileiro-Vidal A.C."/>
            <person name="Benko-Iseppon A.M."/>
        </authorList>
    </citation>
    <scope>NUCLEOTIDE SEQUENCE [LARGE SCALE GENOMIC DNA]</scope>
    <source>
        <tissue evidence="2">Leaves</tissue>
    </source>
</reference>